<keyword evidence="2" id="KW-0238">DNA-binding</keyword>
<organism evidence="6">
    <name type="scientific">Pontimicrobium sp. SW4</name>
    <dbReference type="NCBI Taxonomy" id="3153519"/>
    <lineage>
        <taxon>Bacteria</taxon>
        <taxon>Pseudomonadati</taxon>
        <taxon>Bacteroidota</taxon>
        <taxon>Flavobacteriia</taxon>
        <taxon>Flavobacteriales</taxon>
        <taxon>Flavobacteriaceae</taxon>
        <taxon>Pontimicrobium</taxon>
    </lineage>
</organism>
<evidence type="ECO:0000256" key="1">
    <source>
        <dbReference type="ARBA" id="ARBA00023015"/>
    </source>
</evidence>
<dbReference type="PANTHER" id="PTHR43280:SF34">
    <property type="entry name" value="ARAC-FAMILY TRANSCRIPTIONAL REGULATOR"/>
    <property type="match status" value="1"/>
</dbReference>
<protein>
    <submittedName>
        <fullName evidence="6">AraC family transcriptional regulator</fullName>
    </submittedName>
</protein>
<feature type="transmembrane region" description="Helical" evidence="4">
    <location>
        <begin position="14"/>
        <end position="32"/>
    </location>
</feature>
<evidence type="ECO:0000256" key="2">
    <source>
        <dbReference type="ARBA" id="ARBA00023125"/>
    </source>
</evidence>
<gene>
    <name evidence="6" type="ORF">ABGB03_04260</name>
</gene>
<evidence type="ECO:0000313" key="6">
    <source>
        <dbReference type="EMBL" id="XBG62115.1"/>
    </source>
</evidence>
<proteinExistence type="predicted"/>
<feature type="transmembrane region" description="Helical" evidence="4">
    <location>
        <begin position="100"/>
        <end position="118"/>
    </location>
</feature>
<dbReference type="AlphaFoldDB" id="A0AAU7BVV8"/>
<evidence type="ECO:0000256" key="4">
    <source>
        <dbReference type="SAM" id="Phobius"/>
    </source>
</evidence>
<keyword evidence="1" id="KW-0805">Transcription regulation</keyword>
<keyword evidence="3" id="KW-0804">Transcription</keyword>
<dbReference type="InterPro" id="IPR009057">
    <property type="entry name" value="Homeodomain-like_sf"/>
</dbReference>
<dbReference type="Pfam" id="PF12833">
    <property type="entry name" value="HTH_18"/>
    <property type="match status" value="1"/>
</dbReference>
<dbReference type="RefSeq" id="WP_347925112.1">
    <property type="nucleotide sequence ID" value="NZ_CP157199.1"/>
</dbReference>
<evidence type="ECO:0000259" key="5">
    <source>
        <dbReference type="PROSITE" id="PS01124"/>
    </source>
</evidence>
<feature type="transmembrane region" description="Helical" evidence="4">
    <location>
        <begin position="139"/>
        <end position="162"/>
    </location>
</feature>
<sequence length="319" mass="37412">MIIHTRYILKAPHFTFTGEALTLAIWPLLYLISKKILNEKVNTYDVLHFLPFMLYTIYRFNDYSMSGNDKYNLLIDFYAQLDSGALSIRDFKLNFFFNDFVLYRLQPLIYIIILLRKIGNYLSTSEGQENGLSKKWLRILIYGFLILWVIKYLLFLLGYFVIPISIKNPVPILFIAGEVFLISQLALTNTEGIPKAYVKKKKDSKELYKIAKEAKDYIISQKVFLDPDLNLQSLSKSINTNSNYLSKAIHLSYKINFSDFINQFRIEYAKQLIQNKKYEMYTLEAIAKESGFKSISTFNRSFQKVEKMTPSNYKQLFNS</sequence>
<keyword evidence="4" id="KW-0812">Transmembrane</keyword>
<dbReference type="PROSITE" id="PS01124">
    <property type="entry name" value="HTH_ARAC_FAMILY_2"/>
    <property type="match status" value="1"/>
</dbReference>
<dbReference type="SMART" id="SM00342">
    <property type="entry name" value="HTH_ARAC"/>
    <property type="match status" value="1"/>
</dbReference>
<evidence type="ECO:0000256" key="3">
    <source>
        <dbReference type="ARBA" id="ARBA00023163"/>
    </source>
</evidence>
<feature type="domain" description="HTH araC/xylS-type" evidence="5">
    <location>
        <begin position="212"/>
        <end position="316"/>
    </location>
</feature>
<dbReference type="Gene3D" id="1.10.10.60">
    <property type="entry name" value="Homeodomain-like"/>
    <property type="match status" value="2"/>
</dbReference>
<dbReference type="GO" id="GO:0043565">
    <property type="term" value="F:sequence-specific DNA binding"/>
    <property type="evidence" value="ECO:0007669"/>
    <property type="project" value="InterPro"/>
</dbReference>
<dbReference type="GO" id="GO:0003700">
    <property type="term" value="F:DNA-binding transcription factor activity"/>
    <property type="evidence" value="ECO:0007669"/>
    <property type="project" value="InterPro"/>
</dbReference>
<name>A0AAU7BVV8_9FLAO</name>
<feature type="transmembrane region" description="Helical" evidence="4">
    <location>
        <begin position="44"/>
        <end position="61"/>
    </location>
</feature>
<keyword evidence="4" id="KW-0472">Membrane</keyword>
<dbReference type="SUPFAM" id="SSF46689">
    <property type="entry name" value="Homeodomain-like"/>
    <property type="match status" value="1"/>
</dbReference>
<reference evidence="6" key="1">
    <citation type="submission" date="2024-05" db="EMBL/GenBank/DDBJ databases">
        <title>Pontimicrobium maritimus sp. nov., isolated form sea water.</title>
        <authorList>
            <person name="Muhammad N."/>
            <person name="Vuong T.Q."/>
            <person name="Han H.L."/>
            <person name="Kim S.-G."/>
        </authorList>
    </citation>
    <scope>NUCLEOTIDE SEQUENCE</scope>
    <source>
        <strain evidence="6">SW4</strain>
    </source>
</reference>
<dbReference type="EMBL" id="CP157199">
    <property type="protein sequence ID" value="XBG62115.1"/>
    <property type="molecule type" value="Genomic_DNA"/>
</dbReference>
<dbReference type="InterPro" id="IPR018060">
    <property type="entry name" value="HTH_AraC"/>
</dbReference>
<accession>A0AAU7BVV8</accession>
<keyword evidence="4" id="KW-1133">Transmembrane helix</keyword>
<dbReference type="PANTHER" id="PTHR43280">
    <property type="entry name" value="ARAC-FAMILY TRANSCRIPTIONAL REGULATOR"/>
    <property type="match status" value="1"/>
</dbReference>